<reference evidence="5" key="3">
    <citation type="submission" date="2022-09" db="EMBL/GenBank/DDBJ databases">
        <title>Complete genome sequence of Vulcanisaeta souniana.</title>
        <authorList>
            <person name="Kato S."/>
            <person name="Itoh T."/>
            <person name="Ohkuma M."/>
        </authorList>
    </citation>
    <scope>NUCLEOTIDE SEQUENCE [LARGE SCALE GENOMIC DNA]</scope>
    <source>
        <strain evidence="5">JCM 11219</strain>
    </source>
</reference>
<name>A0A830EFF6_9CREN</name>
<feature type="domain" description="Nucleotidyl transferase" evidence="1">
    <location>
        <begin position="5"/>
        <end position="236"/>
    </location>
</feature>
<dbReference type="GeneID" id="76206287"/>
<dbReference type="Proteomes" id="UP000657075">
    <property type="component" value="Unassembled WGS sequence"/>
</dbReference>
<evidence type="ECO:0000259" key="1">
    <source>
        <dbReference type="Pfam" id="PF00483"/>
    </source>
</evidence>
<dbReference type="OrthoDB" id="15372at2157"/>
<dbReference type="PANTHER" id="PTHR42883:SF2">
    <property type="entry name" value="THYMIDYLYLTRANSFERASE"/>
    <property type="match status" value="1"/>
</dbReference>
<gene>
    <name evidence="3" type="ORF">GCM10007112_05590</name>
    <name evidence="2" type="ORF">Vsou_07340</name>
</gene>
<dbReference type="Gene3D" id="2.160.10.10">
    <property type="entry name" value="Hexapeptide repeat proteins"/>
    <property type="match status" value="1"/>
</dbReference>
<dbReference type="SUPFAM" id="SSF53448">
    <property type="entry name" value="Nucleotide-diphospho-sugar transferases"/>
    <property type="match status" value="1"/>
</dbReference>
<keyword evidence="5" id="KW-1185">Reference proteome</keyword>
<dbReference type="EMBL" id="AP026830">
    <property type="protein sequence ID" value="BDR91641.1"/>
    <property type="molecule type" value="Genomic_DNA"/>
</dbReference>
<evidence type="ECO:0000313" key="2">
    <source>
        <dbReference type="EMBL" id="BDR91641.1"/>
    </source>
</evidence>
<reference evidence="2" key="4">
    <citation type="journal article" date="2023" name="Microbiol. Resour. Announc.">
        <title>Complete Genome Sequence of Vulcanisaeta souniana Strain IC-059, a Hyperthermophilic Archaeon Isolated from Hot Spring Water in Japan.</title>
        <authorList>
            <person name="Kato S."/>
            <person name="Itoh T."/>
            <person name="Wu L."/>
            <person name="Ma J."/>
            <person name="Ohkuma M."/>
        </authorList>
    </citation>
    <scope>NUCLEOTIDE SEQUENCE</scope>
    <source>
        <strain evidence="2">JCM 11219</strain>
    </source>
</reference>
<dbReference type="Proteomes" id="UP001060771">
    <property type="component" value="Chromosome"/>
</dbReference>
<dbReference type="EMBL" id="BMNM01000001">
    <property type="protein sequence ID" value="GGI71684.1"/>
    <property type="molecule type" value="Genomic_DNA"/>
</dbReference>
<sequence length="355" mass="39557">MPSHSIVLVAGEGTRLRPLTYTIPKPLIPIMGKPLVTRIIDELINNGINDIYIVVGHLGFLFKQTLSDSTNPGIVIRYVEQRERLGIAHAIHRAIEDGAIGELIVHLGDNYFGEGLDRFIREFREGDYDAYVVLTKHRDPTRFGNAVIKDSRIVRLIEKPREPPPNSFVMTGIYMFRDSHDVEKAFNTLKPSARGEYEITDLIQWFIDNGRRVGYSITNSWWKDMGTPQDILDLLYLMLDEVKPRIEGEVRGEVNGRVIVEHGAIIEGRVHGPAYIGKGSMVGKDTVIEHYVDIESNVSINGGSLSRSLVLSDASLELGRARLVDSIIGPKSRVRLSGGNYSLILGEGNSIISTT</sequence>
<proteinExistence type="predicted"/>
<dbReference type="RefSeq" id="WP_188602564.1">
    <property type="nucleotide sequence ID" value="NZ_AP026830.1"/>
</dbReference>
<evidence type="ECO:0000313" key="4">
    <source>
        <dbReference type="Proteomes" id="UP000657075"/>
    </source>
</evidence>
<reference evidence="3" key="2">
    <citation type="submission" date="2020-09" db="EMBL/GenBank/DDBJ databases">
        <authorList>
            <person name="Sun Q."/>
            <person name="Ohkuma M."/>
        </authorList>
    </citation>
    <scope>NUCLEOTIDE SEQUENCE</scope>
    <source>
        <strain evidence="3">JCM 11219</strain>
    </source>
</reference>
<evidence type="ECO:0000313" key="3">
    <source>
        <dbReference type="EMBL" id="GGI71684.1"/>
    </source>
</evidence>
<dbReference type="InterPro" id="IPR005908">
    <property type="entry name" value="G1P_thy_trans_l"/>
</dbReference>
<dbReference type="InterPro" id="IPR029044">
    <property type="entry name" value="Nucleotide-diphossugar_trans"/>
</dbReference>
<reference evidence="3" key="1">
    <citation type="journal article" date="2014" name="Int. J. Syst. Evol. Microbiol.">
        <title>Complete genome sequence of Corynebacterium casei LMG S-19264T (=DSM 44701T), isolated from a smear-ripened cheese.</title>
        <authorList>
            <consortium name="US DOE Joint Genome Institute (JGI-PGF)"/>
            <person name="Walter F."/>
            <person name="Albersmeier A."/>
            <person name="Kalinowski J."/>
            <person name="Ruckert C."/>
        </authorList>
    </citation>
    <scope>NUCLEOTIDE SEQUENCE</scope>
    <source>
        <strain evidence="3">JCM 11219</strain>
    </source>
</reference>
<dbReference type="Gene3D" id="3.90.550.10">
    <property type="entry name" value="Spore Coat Polysaccharide Biosynthesis Protein SpsA, Chain A"/>
    <property type="match status" value="1"/>
</dbReference>
<dbReference type="PANTHER" id="PTHR42883">
    <property type="entry name" value="GLUCOSE-1-PHOSPHATE THYMIDYLTRANSFERASE"/>
    <property type="match status" value="1"/>
</dbReference>
<dbReference type="CDD" id="cd04189">
    <property type="entry name" value="G1P_TT_long"/>
    <property type="match status" value="1"/>
</dbReference>
<dbReference type="Pfam" id="PF00483">
    <property type="entry name" value="NTP_transferase"/>
    <property type="match status" value="1"/>
</dbReference>
<accession>A0A830EFF6</accession>
<evidence type="ECO:0000313" key="5">
    <source>
        <dbReference type="Proteomes" id="UP001060771"/>
    </source>
</evidence>
<dbReference type="InterPro" id="IPR005835">
    <property type="entry name" value="NTP_transferase_dom"/>
</dbReference>
<protein>
    <submittedName>
        <fullName evidence="3">Glucose-1-phosphate thymidylyltransferase</fullName>
    </submittedName>
</protein>
<organism evidence="3 4">
    <name type="scientific">Vulcanisaeta souniana JCM 11219</name>
    <dbReference type="NCBI Taxonomy" id="1293586"/>
    <lineage>
        <taxon>Archaea</taxon>
        <taxon>Thermoproteota</taxon>
        <taxon>Thermoprotei</taxon>
        <taxon>Thermoproteales</taxon>
        <taxon>Thermoproteaceae</taxon>
        <taxon>Vulcanisaeta</taxon>
    </lineage>
</organism>
<dbReference type="AlphaFoldDB" id="A0A830EFF6"/>
<dbReference type="NCBIfam" id="TIGR01208">
    <property type="entry name" value="rmlA_long"/>
    <property type="match status" value="1"/>
</dbReference>